<gene>
    <name evidence="1" type="ORF">PPL_06612</name>
</gene>
<protein>
    <submittedName>
        <fullName evidence="1">Uncharacterized protein</fullName>
    </submittedName>
</protein>
<keyword evidence="2" id="KW-1185">Reference proteome</keyword>
<dbReference type="RefSeq" id="XP_020431914.1">
    <property type="nucleotide sequence ID" value="XM_020577466.1"/>
</dbReference>
<sequence length="401" mass="48227">MNNQSRKRTCQESNEIAVFEEESKDKDRIPINNDDIVFDNRNSLINFNRVYHLYYQCLESRDDQMRSQCVRFFVDCHRHKFLHFIDVQGYTKFIVDLFFDPSLDVFNNMTSFKCRIHKSLVILNFALVSKQFFRITSKKINNSYHNIFGYANFDHEYSLIKSPPLFFDYESIKFIRYSESTDRIIDFFSRVELFHIKSDEYDSRINDGVSRRYIYYDSFKPSDNSSSDESLYRDVINRDGYLTHLPPFPNLKNIFVHQYYGYRRNYSLFLISIFENTPNVDGHGIESFYIRINKDWNRSPDYSNMDFLQPLLSLHSKTLKSVTLEYYDFYNDDAPQLLSILKERLPTIKQYNYSFILFANFNLLKSVCQDGEDLEVYQYLLNQQVIFNKFNSYDENNEIIY</sequence>
<dbReference type="PANTHER" id="PTHR39532">
    <property type="entry name" value="F-BOX DOMAIN-CONTAINING PROTEIN-RELATED"/>
    <property type="match status" value="1"/>
</dbReference>
<dbReference type="InParanoid" id="D3BF79"/>
<comment type="caution">
    <text evidence="1">The sequence shown here is derived from an EMBL/GenBank/DDBJ whole genome shotgun (WGS) entry which is preliminary data.</text>
</comment>
<name>D3BF79_HETP5</name>
<evidence type="ECO:0000313" key="2">
    <source>
        <dbReference type="Proteomes" id="UP000001396"/>
    </source>
</evidence>
<accession>D3BF79</accession>
<dbReference type="AlphaFoldDB" id="D3BF79"/>
<dbReference type="Proteomes" id="UP000001396">
    <property type="component" value="Unassembled WGS sequence"/>
</dbReference>
<evidence type="ECO:0000313" key="1">
    <source>
        <dbReference type="EMBL" id="EFA79793.1"/>
    </source>
</evidence>
<dbReference type="EMBL" id="ADBJ01000031">
    <property type="protein sequence ID" value="EFA79793.1"/>
    <property type="molecule type" value="Genomic_DNA"/>
</dbReference>
<proteinExistence type="predicted"/>
<dbReference type="GeneID" id="31362094"/>
<organism evidence="1 2">
    <name type="scientific">Heterostelium pallidum (strain ATCC 26659 / Pp 5 / PN500)</name>
    <name type="common">Cellular slime mold</name>
    <name type="synonym">Polysphondylium pallidum</name>
    <dbReference type="NCBI Taxonomy" id="670386"/>
    <lineage>
        <taxon>Eukaryota</taxon>
        <taxon>Amoebozoa</taxon>
        <taxon>Evosea</taxon>
        <taxon>Eumycetozoa</taxon>
        <taxon>Dictyostelia</taxon>
        <taxon>Acytosteliales</taxon>
        <taxon>Acytosteliaceae</taxon>
        <taxon>Heterostelium</taxon>
    </lineage>
</organism>
<reference evidence="1 2" key="1">
    <citation type="journal article" date="2011" name="Genome Res.">
        <title>Phylogeny-wide analysis of social amoeba genomes highlights ancient origins for complex intercellular communication.</title>
        <authorList>
            <person name="Heidel A.J."/>
            <person name="Lawal H.M."/>
            <person name="Felder M."/>
            <person name="Schilde C."/>
            <person name="Helps N.R."/>
            <person name="Tunggal B."/>
            <person name="Rivero F."/>
            <person name="John U."/>
            <person name="Schleicher M."/>
            <person name="Eichinger L."/>
            <person name="Platzer M."/>
            <person name="Noegel A.A."/>
            <person name="Schaap P."/>
            <person name="Gloeckner G."/>
        </authorList>
    </citation>
    <scope>NUCLEOTIDE SEQUENCE [LARGE SCALE GENOMIC DNA]</scope>
    <source>
        <strain evidence="2">ATCC 26659 / Pp 5 / PN500</strain>
    </source>
</reference>